<feature type="chain" id="PRO_5040547040" description="Carboxylic ester hydrolase" evidence="10">
    <location>
        <begin position="19"/>
        <end position="538"/>
    </location>
</feature>
<keyword evidence="3" id="KW-0119">Carbohydrate metabolism</keyword>
<evidence type="ECO:0000256" key="6">
    <source>
        <dbReference type="ARBA" id="ARBA00022801"/>
    </source>
</evidence>
<keyword evidence="12" id="KW-1185">Reference proteome</keyword>
<name>A0A9P6I949_9PEZI</name>
<evidence type="ECO:0000256" key="9">
    <source>
        <dbReference type="ARBA" id="ARBA00034075"/>
    </source>
</evidence>
<dbReference type="AlphaFoldDB" id="A0A9P6I949"/>
<dbReference type="Pfam" id="PF07519">
    <property type="entry name" value="Tannase"/>
    <property type="match status" value="1"/>
</dbReference>
<accession>A0A9P6I949</accession>
<protein>
    <recommendedName>
        <fullName evidence="10">Carboxylic ester hydrolase</fullName>
        <ecNumber evidence="10">3.1.1.-</ecNumber>
    </recommendedName>
</protein>
<dbReference type="PANTHER" id="PTHR33938">
    <property type="entry name" value="FERULOYL ESTERASE B-RELATED"/>
    <property type="match status" value="1"/>
</dbReference>
<keyword evidence="2" id="KW-0719">Serine esterase</keyword>
<evidence type="ECO:0000256" key="4">
    <source>
        <dbReference type="ARBA" id="ARBA00022723"/>
    </source>
</evidence>
<organism evidence="11 12">
    <name type="scientific">Colletotrichum karsti</name>
    <dbReference type="NCBI Taxonomy" id="1095194"/>
    <lineage>
        <taxon>Eukaryota</taxon>
        <taxon>Fungi</taxon>
        <taxon>Dikarya</taxon>
        <taxon>Ascomycota</taxon>
        <taxon>Pezizomycotina</taxon>
        <taxon>Sordariomycetes</taxon>
        <taxon>Hypocreomycetidae</taxon>
        <taxon>Glomerellales</taxon>
        <taxon>Glomerellaceae</taxon>
        <taxon>Colletotrichum</taxon>
        <taxon>Colletotrichum boninense species complex</taxon>
    </lineage>
</organism>
<keyword evidence="7" id="KW-0106">Calcium</keyword>
<dbReference type="GeneID" id="62159158"/>
<keyword evidence="3" id="KW-0624">Polysaccharide degradation</keyword>
<keyword evidence="8" id="KW-1015">Disulfide bond</keyword>
<gene>
    <name evidence="11" type="ORF">CkaCkLH20_03365</name>
</gene>
<evidence type="ECO:0000313" key="11">
    <source>
        <dbReference type="EMBL" id="KAF9879132.1"/>
    </source>
</evidence>
<evidence type="ECO:0000256" key="3">
    <source>
        <dbReference type="ARBA" id="ARBA00022651"/>
    </source>
</evidence>
<dbReference type="InterPro" id="IPR029058">
    <property type="entry name" value="AB_hydrolase_fold"/>
</dbReference>
<evidence type="ECO:0000256" key="10">
    <source>
        <dbReference type="RuleBase" id="RU361238"/>
    </source>
</evidence>
<keyword evidence="6 10" id="KW-0378">Hydrolase</keyword>
<dbReference type="PANTHER" id="PTHR33938:SF15">
    <property type="entry name" value="FERULOYL ESTERASE B-RELATED"/>
    <property type="match status" value="1"/>
</dbReference>
<dbReference type="EMBL" id="JAATWM020000008">
    <property type="protein sequence ID" value="KAF9879132.1"/>
    <property type="molecule type" value="Genomic_DNA"/>
</dbReference>
<reference evidence="11" key="2">
    <citation type="submission" date="2020-11" db="EMBL/GenBank/DDBJ databases">
        <title>Whole genome sequencing of Colletotrichum sp.</title>
        <authorList>
            <person name="Li H."/>
        </authorList>
    </citation>
    <scope>NUCLEOTIDE SEQUENCE</scope>
    <source>
        <strain evidence="11">CkLH20</strain>
    </source>
</reference>
<keyword evidence="4" id="KW-0479">Metal-binding</keyword>
<evidence type="ECO:0000256" key="7">
    <source>
        <dbReference type="ARBA" id="ARBA00022837"/>
    </source>
</evidence>
<dbReference type="GO" id="GO:0046872">
    <property type="term" value="F:metal ion binding"/>
    <property type="evidence" value="ECO:0007669"/>
    <property type="project" value="UniProtKB-KW"/>
</dbReference>
<comment type="catalytic activity">
    <reaction evidence="9">
        <text>feruloyl-polysaccharide + H2O = ferulate + polysaccharide.</text>
        <dbReference type="EC" id="3.1.1.73"/>
    </reaction>
</comment>
<feature type="signal peptide" evidence="10">
    <location>
        <begin position="1"/>
        <end position="18"/>
    </location>
</feature>
<evidence type="ECO:0000256" key="5">
    <source>
        <dbReference type="ARBA" id="ARBA00022729"/>
    </source>
</evidence>
<dbReference type="OrthoDB" id="3039123at2759"/>
<evidence type="ECO:0000256" key="2">
    <source>
        <dbReference type="ARBA" id="ARBA00022487"/>
    </source>
</evidence>
<dbReference type="EC" id="3.1.1.-" evidence="10"/>
<sequence>MKLHSIITLSSLIGIASAAATCKPSTFTIPNATVITAEHRNGNEPIPLPNTVPSCGGGPSFNVTPPVPICRLVLDVPTSPSSSVRVEAWLPDPATWNSRLLASGTGGIGGCVDYPVLQSGTRLSFAAFGTNAGHDGAAGHELFLGKEGVIEDFGHRAIHVEAAVARDVVRTYYGCEATKRYYQGCSTGGRQGLQEAALYPDDFDGVLVGAPGVDWLRIVASKGILARRVGWPDIGSPAYVRPEQWRAVVAAQVAMLDGLDGVVDGVIDEPARHRFDPQVLACGTGVLGEDVCLGAAQVGSVRRAYEPVADEGGRIVYPAFEIGSDTGVFSDNVVDGRPELEYTILQDFWRGAVYNDTTWTPHAFDTSQMEFAVSLNPGGVNSDFTNLSAFRARGGKVLAYHGRADQTVTSALSSEFFGKVQTTSNLTLDEMDEFYRLFFIPGMRHCSGGRGAWSIGQTWPLDGERLDGRGNALMALVAWVENGTRVDEIVGAGYEGGDVGGGEVVAERKYCPYPLESRWDGLTNSNLSTAWECVLPID</sequence>
<reference evidence="11" key="1">
    <citation type="submission" date="2020-03" db="EMBL/GenBank/DDBJ databases">
        <authorList>
            <person name="He L."/>
        </authorList>
    </citation>
    <scope>NUCLEOTIDE SEQUENCE</scope>
    <source>
        <strain evidence="11">CkLH20</strain>
    </source>
</reference>
<comment type="caution">
    <text evidence="11">The sequence shown here is derived from an EMBL/GenBank/DDBJ whole genome shotgun (WGS) entry which is preliminary data.</text>
</comment>
<dbReference type="GO" id="GO:0030600">
    <property type="term" value="F:feruloyl esterase activity"/>
    <property type="evidence" value="ECO:0007669"/>
    <property type="project" value="UniProtKB-EC"/>
</dbReference>
<dbReference type="InterPro" id="IPR011118">
    <property type="entry name" value="Tannase/feruloyl_esterase"/>
</dbReference>
<dbReference type="RefSeq" id="XP_038748593.1">
    <property type="nucleotide sequence ID" value="XM_038886084.1"/>
</dbReference>
<dbReference type="SUPFAM" id="SSF53474">
    <property type="entry name" value="alpha/beta-Hydrolases"/>
    <property type="match status" value="1"/>
</dbReference>
<dbReference type="Proteomes" id="UP000781932">
    <property type="component" value="Unassembled WGS sequence"/>
</dbReference>
<dbReference type="GO" id="GO:0045493">
    <property type="term" value="P:xylan catabolic process"/>
    <property type="evidence" value="ECO:0007669"/>
    <property type="project" value="UniProtKB-KW"/>
</dbReference>
<comment type="similarity">
    <text evidence="1 10">Belongs to the tannase family.</text>
</comment>
<proteinExistence type="inferred from homology"/>
<keyword evidence="3" id="KW-0858">Xylan degradation</keyword>
<evidence type="ECO:0000256" key="1">
    <source>
        <dbReference type="ARBA" id="ARBA00006249"/>
    </source>
</evidence>
<evidence type="ECO:0000313" key="12">
    <source>
        <dbReference type="Proteomes" id="UP000781932"/>
    </source>
</evidence>
<evidence type="ECO:0000256" key="8">
    <source>
        <dbReference type="ARBA" id="ARBA00023157"/>
    </source>
</evidence>
<keyword evidence="5 10" id="KW-0732">Signal</keyword>